<evidence type="ECO:0000313" key="2">
    <source>
        <dbReference type="EMBL" id="QKJ19130.1"/>
    </source>
</evidence>
<keyword evidence="1" id="KW-1133">Transmembrane helix</keyword>
<dbReference type="Proteomes" id="UP000502498">
    <property type="component" value="Chromosome"/>
</dbReference>
<accession>A0A7D4PLX0</accession>
<feature type="transmembrane region" description="Helical" evidence="1">
    <location>
        <begin position="57"/>
        <end position="79"/>
    </location>
</feature>
<dbReference type="RefSeq" id="WP_172989571.1">
    <property type="nucleotide sequence ID" value="NZ_CP054038.1"/>
</dbReference>
<sequence length="96" mass="10168">MQILLAFILGAALGVGVHFHIDRRDTRGVVLAPVIGAVAAGLAWTALTWAGIGIDTVWPWLAALIAPLAVTYPAVILLARARAAHDVRERARLKIG</sequence>
<dbReference type="AlphaFoldDB" id="A0A7D4PLX0"/>
<gene>
    <name evidence="2" type="ORF">HQM25_06910</name>
</gene>
<feature type="transmembrane region" description="Helical" evidence="1">
    <location>
        <begin position="29"/>
        <end position="50"/>
    </location>
</feature>
<evidence type="ECO:0000313" key="3">
    <source>
        <dbReference type="Proteomes" id="UP000502498"/>
    </source>
</evidence>
<protein>
    <submittedName>
        <fullName evidence="2">Uncharacterized protein</fullName>
    </submittedName>
</protein>
<evidence type="ECO:0000256" key="1">
    <source>
        <dbReference type="SAM" id="Phobius"/>
    </source>
</evidence>
<proteinExistence type="predicted"/>
<organism evidence="2 3">
    <name type="scientific">Microbacterium hominis</name>
    <dbReference type="NCBI Taxonomy" id="162426"/>
    <lineage>
        <taxon>Bacteria</taxon>
        <taxon>Bacillati</taxon>
        <taxon>Actinomycetota</taxon>
        <taxon>Actinomycetes</taxon>
        <taxon>Micrococcales</taxon>
        <taxon>Microbacteriaceae</taxon>
        <taxon>Microbacterium</taxon>
    </lineage>
</organism>
<name>A0A7D4PLX0_9MICO</name>
<dbReference type="EMBL" id="CP054038">
    <property type="protein sequence ID" value="QKJ19130.1"/>
    <property type="molecule type" value="Genomic_DNA"/>
</dbReference>
<keyword evidence="1" id="KW-0812">Transmembrane</keyword>
<reference evidence="2 3" key="1">
    <citation type="submission" date="2020-05" db="EMBL/GenBank/DDBJ databases">
        <title>Strain PA2F3 complete genome.</title>
        <authorList>
            <person name="Kim Y.-S."/>
            <person name="Kim S.-J."/>
            <person name="Jung H.-k."/>
            <person name="Kim S.-E."/>
            <person name="Kim K.-H."/>
        </authorList>
    </citation>
    <scope>NUCLEOTIDE SEQUENCE [LARGE SCALE GENOMIC DNA]</scope>
    <source>
        <strain evidence="2 3">PA2F3</strain>
    </source>
</reference>
<keyword evidence="1" id="KW-0472">Membrane</keyword>